<dbReference type="InterPro" id="IPR018357">
    <property type="entry name" value="Hexapep_transf_CS"/>
</dbReference>
<dbReference type="PANTHER" id="PTHR43300:SF11">
    <property type="entry name" value="ACETYLTRANSFERASE RV3034C-RELATED"/>
    <property type="match status" value="1"/>
</dbReference>
<dbReference type="CDD" id="cd03349">
    <property type="entry name" value="LbH_XAT"/>
    <property type="match status" value="1"/>
</dbReference>
<accession>A0ABW3W3I7</accession>
<evidence type="ECO:0000313" key="3">
    <source>
        <dbReference type="EMBL" id="MFD1249837.1"/>
    </source>
</evidence>
<name>A0ABW3W3I7_9ACTN</name>
<dbReference type="RefSeq" id="WP_367920358.1">
    <property type="nucleotide sequence ID" value="NZ_BAABAC010000030.1"/>
</dbReference>
<dbReference type="Proteomes" id="UP001597229">
    <property type="component" value="Unassembled WGS sequence"/>
</dbReference>
<keyword evidence="4" id="KW-1185">Reference proteome</keyword>
<evidence type="ECO:0000256" key="1">
    <source>
        <dbReference type="ARBA" id="ARBA00022679"/>
    </source>
</evidence>
<dbReference type="PANTHER" id="PTHR43300">
    <property type="entry name" value="ACETYLTRANSFERASE"/>
    <property type="match status" value="1"/>
</dbReference>
<comment type="caution">
    <text evidence="3">The sequence shown here is derived from an EMBL/GenBank/DDBJ whole genome shotgun (WGS) entry which is preliminary data.</text>
</comment>
<dbReference type="EC" id="2.3.1.-" evidence="3"/>
<dbReference type="Gene3D" id="2.160.10.10">
    <property type="entry name" value="Hexapeptide repeat proteins"/>
    <property type="match status" value="1"/>
</dbReference>
<keyword evidence="1 3" id="KW-0808">Transferase</keyword>
<dbReference type="SUPFAM" id="SSF51161">
    <property type="entry name" value="Trimeric LpxA-like enzymes"/>
    <property type="match status" value="1"/>
</dbReference>
<evidence type="ECO:0000313" key="4">
    <source>
        <dbReference type="Proteomes" id="UP001597229"/>
    </source>
</evidence>
<organism evidence="3 4">
    <name type="scientific">Nocardioides ginsengisoli</name>
    <dbReference type="NCBI Taxonomy" id="363868"/>
    <lineage>
        <taxon>Bacteria</taxon>
        <taxon>Bacillati</taxon>
        <taxon>Actinomycetota</taxon>
        <taxon>Actinomycetes</taxon>
        <taxon>Propionibacteriales</taxon>
        <taxon>Nocardioidaceae</taxon>
        <taxon>Nocardioides</taxon>
    </lineage>
</organism>
<dbReference type="EMBL" id="JBHTLX010000023">
    <property type="protein sequence ID" value="MFD1249837.1"/>
    <property type="molecule type" value="Genomic_DNA"/>
</dbReference>
<evidence type="ECO:0000256" key="2">
    <source>
        <dbReference type="ARBA" id="ARBA00022737"/>
    </source>
</evidence>
<sequence length="226" mass="25181">MRADMRVPAPRTAREKAVARLKRSVRRWVDGHQVRHFDELDERLLTYEYPSYPTMTILETVENDGHPVHVKSYAGIHYTATFIPGGLHHSDWVSTVHSHAENGEWIQAPGAIYDNGPITVGHDAFIAYQAVITSGVTIGDGAIVATRAVVIKDVEPYSIVGGNPAKHIKYRFDEPTREALLRIKWWDWEPDKVAAHQHIIHSPKVAEFVAGHDPALGAPSCELCTA</sequence>
<keyword evidence="2" id="KW-0677">Repeat</keyword>
<reference evidence="4" key="1">
    <citation type="journal article" date="2019" name="Int. J. Syst. Evol. Microbiol.">
        <title>The Global Catalogue of Microorganisms (GCM) 10K type strain sequencing project: providing services to taxonomists for standard genome sequencing and annotation.</title>
        <authorList>
            <consortium name="The Broad Institute Genomics Platform"/>
            <consortium name="The Broad Institute Genome Sequencing Center for Infectious Disease"/>
            <person name="Wu L."/>
            <person name="Ma J."/>
        </authorList>
    </citation>
    <scope>NUCLEOTIDE SEQUENCE [LARGE SCALE GENOMIC DNA]</scope>
    <source>
        <strain evidence="4">CCUG 52478</strain>
    </source>
</reference>
<dbReference type="InterPro" id="IPR050179">
    <property type="entry name" value="Trans_hexapeptide_repeat"/>
</dbReference>
<dbReference type="PROSITE" id="PS00101">
    <property type="entry name" value="HEXAPEP_TRANSFERASES"/>
    <property type="match status" value="1"/>
</dbReference>
<gene>
    <name evidence="3" type="ORF">ACFQ3F_18705</name>
</gene>
<dbReference type="GO" id="GO:0016746">
    <property type="term" value="F:acyltransferase activity"/>
    <property type="evidence" value="ECO:0007669"/>
    <property type="project" value="UniProtKB-KW"/>
</dbReference>
<dbReference type="InterPro" id="IPR011004">
    <property type="entry name" value="Trimer_LpxA-like_sf"/>
</dbReference>
<keyword evidence="3" id="KW-0012">Acyltransferase</keyword>
<proteinExistence type="predicted"/>
<protein>
    <submittedName>
        <fullName evidence="3">CatB-related O-acetyltransferase</fullName>
        <ecNumber evidence="3">2.3.1.-</ecNumber>
    </submittedName>
</protein>